<dbReference type="GO" id="GO:0007283">
    <property type="term" value="P:spermatogenesis"/>
    <property type="evidence" value="ECO:0007669"/>
    <property type="project" value="UniProtKB-KW"/>
</dbReference>
<evidence type="ECO:0000256" key="14">
    <source>
        <dbReference type="ARBA" id="ARBA00022618"/>
    </source>
</evidence>
<gene>
    <name evidence="36" type="primary">LOC115359959</name>
</gene>
<dbReference type="GO" id="GO:0030154">
    <property type="term" value="P:cell differentiation"/>
    <property type="evidence" value="ECO:0007669"/>
    <property type="project" value="UniProtKB-KW"/>
</dbReference>
<dbReference type="SMART" id="SM00324">
    <property type="entry name" value="RhoGAP"/>
    <property type="match status" value="1"/>
</dbReference>
<keyword evidence="11" id="KW-0963">Cytoplasm</keyword>
<dbReference type="GO" id="GO:0008270">
    <property type="term" value="F:zinc ion binding"/>
    <property type="evidence" value="ECO:0007669"/>
    <property type="project" value="UniProtKB-KW"/>
</dbReference>
<accession>A0A667XF31</accession>
<dbReference type="InterPro" id="IPR008936">
    <property type="entry name" value="Rho_GTPase_activation_prot"/>
</dbReference>
<keyword evidence="14" id="KW-0132">Cell division</keyword>
<dbReference type="InterPro" id="IPR046349">
    <property type="entry name" value="C1-like_sf"/>
</dbReference>
<evidence type="ECO:0000256" key="4">
    <source>
        <dbReference type="ARBA" id="ARBA00004218"/>
    </source>
</evidence>
<dbReference type="PROSITE" id="PS50238">
    <property type="entry name" value="RHOGAP"/>
    <property type="match status" value="1"/>
</dbReference>
<dbReference type="Pfam" id="PF00620">
    <property type="entry name" value="RhoGAP"/>
    <property type="match status" value="1"/>
</dbReference>
<evidence type="ECO:0000256" key="33">
    <source>
        <dbReference type="SAM" id="MobiDB-lite"/>
    </source>
</evidence>
<feature type="domain" description="Phorbol-ester/DAG-type" evidence="34">
    <location>
        <begin position="219"/>
        <end position="274"/>
    </location>
</feature>
<dbReference type="GO" id="GO:0000281">
    <property type="term" value="P:mitotic cytokinesis"/>
    <property type="evidence" value="ECO:0007669"/>
    <property type="project" value="TreeGrafter"/>
</dbReference>
<dbReference type="PANTHER" id="PTHR46199">
    <property type="entry name" value="RAC GTPASE-ACTIVATING PROTEIN 1"/>
    <property type="match status" value="1"/>
</dbReference>
<keyword evidence="13" id="KW-0597">Phosphoprotein</keyword>
<keyword evidence="21" id="KW-0007">Acetylation</keyword>
<evidence type="ECO:0000256" key="5">
    <source>
        <dbReference type="ARBA" id="ARBA00004413"/>
    </source>
</evidence>
<evidence type="ECO:0000256" key="11">
    <source>
        <dbReference type="ARBA" id="ARBA00022490"/>
    </source>
</evidence>
<dbReference type="AlphaFoldDB" id="A0A667XF31"/>
<evidence type="ECO:0000256" key="6">
    <source>
        <dbReference type="ARBA" id="ARBA00004626"/>
    </source>
</evidence>
<keyword evidence="22 32" id="KW-0175">Coiled coil</keyword>
<evidence type="ECO:0000256" key="28">
    <source>
        <dbReference type="ARBA" id="ARBA00023306"/>
    </source>
</evidence>
<keyword evidence="37" id="KW-1185">Reference proteome</keyword>
<keyword evidence="9" id="KW-0217">Developmental protein</keyword>
<evidence type="ECO:0000256" key="24">
    <source>
        <dbReference type="ARBA" id="ARBA00023121"/>
    </source>
</evidence>
<dbReference type="GO" id="GO:0097149">
    <property type="term" value="C:centralspindlin complex"/>
    <property type="evidence" value="ECO:0007669"/>
    <property type="project" value="TreeGrafter"/>
</dbReference>
<dbReference type="GO" id="GO:0006811">
    <property type="term" value="P:monoatomic ion transport"/>
    <property type="evidence" value="ECO:0007669"/>
    <property type="project" value="UniProtKB-KW"/>
</dbReference>
<evidence type="ECO:0000313" key="37">
    <source>
        <dbReference type="Proteomes" id="UP000472263"/>
    </source>
</evidence>
<dbReference type="CDD" id="cd20821">
    <property type="entry name" value="C1_MgcRacGAP"/>
    <property type="match status" value="1"/>
</dbReference>
<evidence type="ECO:0000256" key="27">
    <source>
        <dbReference type="ARBA" id="ARBA00023242"/>
    </source>
</evidence>
<comment type="subcellular location">
    <subcellularLocation>
        <location evidence="5">Cell membrane</location>
        <topology evidence="5">Peripheral membrane protein</topology>
        <orientation evidence="5">Cytoplasmic side</orientation>
    </subcellularLocation>
    <subcellularLocation>
        <location evidence="6">Cleavage furrow</location>
    </subcellularLocation>
    <subcellularLocation>
        <location evidence="2">Cytoplasm</location>
        <location evidence="2">Cytoskeleton</location>
        <location evidence="2">Spindle</location>
    </subcellularLocation>
    <subcellularLocation>
        <location evidence="4">Cytoplasmic vesicle</location>
        <location evidence="4">Secretory vesicle</location>
        <location evidence="4">Acrosome</location>
    </subcellularLocation>
    <subcellularLocation>
        <location evidence="3">Midbody</location>
    </subcellularLocation>
    <subcellularLocation>
        <location evidence="1">Nucleus</location>
    </subcellularLocation>
</comment>
<evidence type="ECO:0000259" key="34">
    <source>
        <dbReference type="PROSITE" id="PS50081"/>
    </source>
</evidence>
<name>A0A667XF31_9TELE</name>
<evidence type="ECO:0000256" key="12">
    <source>
        <dbReference type="ARBA" id="ARBA00022499"/>
    </source>
</evidence>
<evidence type="ECO:0000313" key="36">
    <source>
        <dbReference type="Ensembl" id="ENSMMDP00005016405.1"/>
    </source>
</evidence>
<evidence type="ECO:0000256" key="17">
    <source>
        <dbReference type="ARBA" id="ARBA00022782"/>
    </source>
</evidence>
<keyword evidence="29" id="KW-0968">Cytoplasmic vesicle</keyword>
<evidence type="ECO:0000256" key="15">
    <source>
        <dbReference type="ARBA" id="ARBA00022723"/>
    </source>
</evidence>
<dbReference type="Gene3D" id="3.30.60.20">
    <property type="match status" value="1"/>
</dbReference>
<keyword evidence="26" id="KW-0206">Cytoskeleton</keyword>
<keyword evidence="24" id="KW-0446">Lipid-binding</keyword>
<evidence type="ECO:0000256" key="1">
    <source>
        <dbReference type="ARBA" id="ARBA00004123"/>
    </source>
</evidence>
<evidence type="ECO:0000256" key="26">
    <source>
        <dbReference type="ARBA" id="ARBA00023212"/>
    </source>
</evidence>
<dbReference type="PROSITE" id="PS50081">
    <property type="entry name" value="ZF_DAG_PE_2"/>
    <property type="match status" value="1"/>
</dbReference>
<dbReference type="GO" id="GO:0005634">
    <property type="term" value="C:nucleus"/>
    <property type="evidence" value="ECO:0007669"/>
    <property type="project" value="UniProtKB-SubCell"/>
</dbReference>
<evidence type="ECO:0000256" key="22">
    <source>
        <dbReference type="ARBA" id="ARBA00023054"/>
    </source>
</evidence>
<evidence type="ECO:0000256" key="31">
    <source>
        <dbReference type="ARBA" id="ARBA00075869"/>
    </source>
</evidence>
<dbReference type="PANTHER" id="PTHR46199:SF5">
    <property type="entry name" value="RAC GTPASE-ACTIVATING PROTEIN 1"/>
    <property type="match status" value="1"/>
</dbReference>
<keyword evidence="20" id="KW-0744">Spermatogenesis</keyword>
<sequence length="561" mass="62946">MESSVLNLHNQFQSLRAHADVLNEGIEPQFIQMAMNFEECRKKWLQVAEDLGACKEVLAKAETERGALEVKLKHARNQVDVEIRRRQRAEADYEKLERQLQLIRELLISENNSSSVHLSEEQRSALAFLMLFLSFRLTTIDESASLLSDISYDQTDDSLVCKILFSMNESVVAKTTITVPVNGGPVEAVSTIETVPYWTRSKRKSGALSKCHLVASGAAQTYLRLSCPPHTKVIRSEFCVPCGRRTKFGKVYLRCQDCRVVTHPECRDRCPVPCNPIAISTPIRDAESTLADFAPDTAPMIPALVIYCIKEIEHRGLHEVGLYRISGTERLVKELKDKLLRGKTLPSLSKVEDINVITGVLKDFLRNLPEPLLTFHLNKAFMDTAEIPDDDNSLAMLYRAISELPQPNRDTLACLMIHLQKVSQCVDTKMDVNNLARVFGPTLVGHAVPNPDPMTILQDTSRQPRIIERLLSIPSSYWSQYAHPEITAMDNAQHMNTPDHKVSILGPVTTPERMMTKTPSSSSLSQRMMQTLSSTTIFGSKNKPSTTSSRQVSFFASPQLK</sequence>
<evidence type="ECO:0000256" key="18">
    <source>
        <dbReference type="ARBA" id="ARBA00022833"/>
    </source>
</evidence>
<reference evidence="36" key="1">
    <citation type="submission" date="2019-06" db="EMBL/GenBank/DDBJ databases">
        <authorList>
            <consortium name="Wellcome Sanger Institute Data Sharing"/>
        </authorList>
    </citation>
    <scope>NUCLEOTIDE SEQUENCE [LARGE SCALE GENOMIC DNA]</scope>
</reference>
<dbReference type="CDD" id="cd04382">
    <property type="entry name" value="RhoGAP_MgcRacGAP"/>
    <property type="match status" value="1"/>
</dbReference>
<proteinExistence type="predicted"/>
<dbReference type="Proteomes" id="UP000472263">
    <property type="component" value="Chromosome 5"/>
</dbReference>
<organism evidence="36 37">
    <name type="scientific">Myripristis murdjan</name>
    <name type="common">pinecone soldierfish</name>
    <dbReference type="NCBI Taxonomy" id="586833"/>
    <lineage>
        <taxon>Eukaryota</taxon>
        <taxon>Metazoa</taxon>
        <taxon>Chordata</taxon>
        <taxon>Craniata</taxon>
        <taxon>Vertebrata</taxon>
        <taxon>Euteleostomi</taxon>
        <taxon>Actinopterygii</taxon>
        <taxon>Neopterygii</taxon>
        <taxon>Teleostei</taxon>
        <taxon>Neoteleostei</taxon>
        <taxon>Acanthomorphata</taxon>
        <taxon>Holocentriformes</taxon>
        <taxon>Holocentridae</taxon>
        <taxon>Myripristis</taxon>
    </lineage>
</organism>
<keyword evidence="25" id="KW-0472">Membrane</keyword>
<keyword evidence="17" id="KW-0221">Differentiation</keyword>
<keyword evidence="19" id="KW-0832">Ubl conjugation</keyword>
<dbReference type="GO" id="GO:0032154">
    <property type="term" value="C:cleavage furrow"/>
    <property type="evidence" value="ECO:0007669"/>
    <property type="project" value="UniProtKB-SubCell"/>
</dbReference>
<keyword evidence="23" id="KW-0406">Ion transport</keyword>
<protein>
    <recommendedName>
        <fullName evidence="30">Rac GTPase-activating protein 1</fullName>
    </recommendedName>
    <alternativeName>
        <fullName evidence="31">Male germ cell RacGap</fullName>
    </alternativeName>
</protein>
<keyword evidence="27" id="KW-0539">Nucleus</keyword>
<keyword evidence="28" id="KW-0131">Cell cycle</keyword>
<keyword evidence="12" id="KW-1017">Isopeptide bond</keyword>
<evidence type="ECO:0000256" key="29">
    <source>
        <dbReference type="ARBA" id="ARBA00023329"/>
    </source>
</evidence>
<dbReference type="GeneTree" id="ENSGT00940000154610"/>
<feature type="domain" description="Rho-GAP" evidence="35">
    <location>
        <begin position="288"/>
        <end position="478"/>
    </location>
</feature>
<dbReference type="GO" id="GO:0005096">
    <property type="term" value="F:GTPase activator activity"/>
    <property type="evidence" value="ECO:0007669"/>
    <property type="project" value="UniProtKB-KW"/>
</dbReference>
<evidence type="ECO:0000256" key="7">
    <source>
        <dbReference type="ARBA" id="ARBA00022448"/>
    </source>
</evidence>
<evidence type="ECO:0000256" key="10">
    <source>
        <dbReference type="ARBA" id="ARBA00022475"/>
    </source>
</evidence>
<dbReference type="GO" id="GO:0007266">
    <property type="term" value="P:Rho protein signal transduction"/>
    <property type="evidence" value="ECO:0007669"/>
    <property type="project" value="TreeGrafter"/>
</dbReference>
<evidence type="ECO:0000256" key="9">
    <source>
        <dbReference type="ARBA" id="ARBA00022473"/>
    </source>
</evidence>
<keyword evidence="7" id="KW-0813">Transport</keyword>
<keyword evidence="8" id="KW-0343">GTPase activation</keyword>
<evidence type="ECO:0000256" key="3">
    <source>
        <dbReference type="ARBA" id="ARBA00004214"/>
    </source>
</evidence>
<dbReference type="GO" id="GO:0008289">
    <property type="term" value="F:lipid binding"/>
    <property type="evidence" value="ECO:0007669"/>
    <property type="project" value="UniProtKB-KW"/>
</dbReference>
<dbReference type="SUPFAM" id="SSF57889">
    <property type="entry name" value="Cysteine-rich domain"/>
    <property type="match status" value="1"/>
</dbReference>
<dbReference type="SUPFAM" id="SSF48350">
    <property type="entry name" value="GTPase activation domain, GAP"/>
    <property type="match status" value="1"/>
</dbReference>
<dbReference type="InterPro" id="IPR002219">
    <property type="entry name" value="PKC_DAG/PE"/>
</dbReference>
<dbReference type="FunFam" id="1.10.555.10:FF:000034">
    <property type="entry name" value="Rac GTPase-activating protein 1"/>
    <property type="match status" value="1"/>
</dbReference>
<dbReference type="GO" id="GO:0001669">
    <property type="term" value="C:acrosomal vesicle"/>
    <property type="evidence" value="ECO:0007669"/>
    <property type="project" value="UniProtKB-SubCell"/>
</dbReference>
<reference evidence="36" key="2">
    <citation type="submission" date="2025-08" db="UniProtKB">
        <authorList>
            <consortium name="Ensembl"/>
        </authorList>
    </citation>
    <scope>IDENTIFICATION</scope>
</reference>
<evidence type="ECO:0000259" key="35">
    <source>
        <dbReference type="PROSITE" id="PS50238"/>
    </source>
</evidence>
<feature type="region of interest" description="Disordered" evidence="33">
    <location>
        <begin position="535"/>
        <end position="561"/>
    </location>
</feature>
<evidence type="ECO:0000256" key="25">
    <source>
        <dbReference type="ARBA" id="ARBA00023136"/>
    </source>
</evidence>
<evidence type="ECO:0000256" key="20">
    <source>
        <dbReference type="ARBA" id="ARBA00022871"/>
    </source>
</evidence>
<dbReference type="Ensembl" id="ENSMMDT00005016831.1">
    <property type="protein sequence ID" value="ENSMMDP00005016405.1"/>
    <property type="gene ID" value="ENSMMDG00005008225.1"/>
</dbReference>
<keyword evidence="16" id="KW-0863">Zinc-finger</keyword>
<dbReference type="FunFam" id="3.30.60.20:FF:000033">
    <property type="entry name" value="Rac GTPase-activating protein 1"/>
    <property type="match status" value="1"/>
</dbReference>
<dbReference type="Gene3D" id="1.10.555.10">
    <property type="entry name" value="Rho GTPase activation protein"/>
    <property type="match status" value="1"/>
</dbReference>
<evidence type="ECO:0000256" key="2">
    <source>
        <dbReference type="ARBA" id="ARBA00004186"/>
    </source>
</evidence>
<evidence type="ECO:0000256" key="21">
    <source>
        <dbReference type="ARBA" id="ARBA00022990"/>
    </source>
</evidence>
<feature type="coiled-coil region" evidence="32">
    <location>
        <begin position="58"/>
        <end position="113"/>
    </location>
</feature>
<dbReference type="GO" id="GO:0030496">
    <property type="term" value="C:midbody"/>
    <property type="evidence" value="ECO:0007669"/>
    <property type="project" value="UniProtKB-SubCell"/>
</dbReference>
<keyword evidence="10" id="KW-1003">Cell membrane</keyword>
<evidence type="ECO:0000256" key="23">
    <source>
        <dbReference type="ARBA" id="ARBA00023065"/>
    </source>
</evidence>
<dbReference type="GO" id="GO:0051256">
    <property type="term" value="P:mitotic spindle midzone assembly"/>
    <property type="evidence" value="ECO:0007669"/>
    <property type="project" value="TreeGrafter"/>
</dbReference>
<evidence type="ECO:0000256" key="19">
    <source>
        <dbReference type="ARBA" id="ARBA00022843"/>
    </source>
</evidence>
<keyword evidence="18" id="KW-0862">Zinc</keyword>
<keyword evidence="15" id="KW-0479">Metal-binding</keyword>
<evidence type="ECO:0000256" key="16">
    <source>
        <dbReference type="ARBA" id="ARBA00022771"/>
    </source>
</evidence>
<reference evidence="36" key="3">
    <citation type="submission" date="2025-09" db="UniProtKB">
        <authorList>
            <consortium name="Ensembl"/>
        </authorList>
    </citation>
    <scope>IDENTIFICATION</scope>
</reference>
<evidence type="ECO:0000256" key="13">
    <source>
        <dbReference type="ARBA" id="ARBA00022553"/>
    </source>
</evidence>
<evidence type="ECO:0000256" key="30">
    <source>
        <dbReference type="ARBA" id="ARBA00067896"/>
    </source>
</evidence>
<evidence type="ECO:0000256" key="32">
    <source>
        <dbReference type="SAM" id="Coils"/>
    </source>
</evidence>
<evidence type="ECO:0000256" key="8">
    <source>
        <dbReference type="ARBA" id="ARBA00022468"/>
    </source>
</evidence>
<dbReference type="InterPro" id="IPR000198">
    <property type="entry name" value="RhoGAP_dom"/>
</dbReference>
<dbReference type="GO" id="GO:0051233">
    <property type="term" value="C:spindle midzone"/>
    <property type="evidence" value="ECO:0007669"/>
    <property type="project" value="TreeGrafter"/>
</dbReference>